<keyword evidence="3" id="KW-1185">Reference proteome</keyword>
<name>A0A2C9U9Q3_MANES</name>
<evidence type="ECO:0000313" key="2">
    <source>
        <dbReference type="EMBL" id="OAY26747.1"/>
    </source>
</evidence>
<dbReference type="EMBL" id="CM004402">
    <property type="protein sequence ID" value="OAY26747.1"/>
    <property type="molecule type" value="Genomic_DNA"/>
</dbReference>
<proteinExistence type="predicted"/>
<protein>
    <submittedName>
        <fullName evidence="2">Uncharacterized protein</fullName>
    </submittedName>
</protein>
<evidence type="ECO:0000313" key="3">
    <source>
        <dbReference type="Proteomes" id="UP000091857"/>
    </source>
</evidence>
<keyword evidence="1" id="KW-1133">Transmembrane helix</keyword>
<feature type="transmembrane region" description="Helical" evidence="1">
    <location>
        <begin position="36"/>
        <end position="62"/>
    </location>
</feature>
<comment type="caution">
    <text evidence="2">The sequence shown here is derived from an EMBL/GenBank/DDBJ whole genome shotgun (WGS) entry which is preliminary data.</text>
</comment>
<accession>A0A2C9U9Q3</accession>
<dbReference type="Proteomes" id="UP000091857">
    <property type="component" value="Chromosome 16"/>
</dbReference>
<reference evidence="3" key="1">
    <citation type="journal article" date="2016" name="Nat. Biotechnol.">
        <title>Sequencing wild and cultivated cassava and related species reveals extensive interspecific hybridization and genetic diversity.</title>
        <authorList>
            <person name="Bredeson J.V."/>
            <person name="Lyons J.B."/>
            <person name="Prochnik S.E."/>
            <person name="Wu G.A."/>
            <person name="Ha C.M."/>
            <person name="Edsinger-Gonzales E."/>
            <person name="Grimwood J."/>
            <person name="Schmutz J."/>
            <person name="Rabbi I.Y."/>
            <person name="Egesi C."/>
            <person name="Nauluvula P."/>
            <person name="Lebot V."/>
            <person name="Ndunguru J."/>
            <person name="Mkamilo G."/>
            <person name="Bart R.S."/>
            <person name="Setter T.L."/>
            <person name="Gleadow R.M."/>
            <person name="Kulakow P."/>
            <person name="Ferguson M.E."/>
            <person name="Rounsley S."/>
            <person name="Rokhsar D.S."/>
        </authorList>
    </citation>
    <scope>NUCLEOTIDE SEQUENCE [LARGE SCALE GENOMIC DNA]</scope>
    <source>
        <strain evidence="3">cv. AM560-2</strain>
    </source>
</reference>
<dbReference type="Gramene" id="Manes.16G071400.1.v8.1">
    <property type="protein sequence ID" value="Manes.16G071400.1.v8.1.CDS.1"/>
    <property type="gene ID" value="Manes.16G071400.v8.1"/>
</dbReference>
<feature type="transmembrane region" description="Helical" evidence="1">
    <location>
        <begin position="7"/>
        <end position="30"/>
    </location>
</feature>
<keyword evidence="1" id="KW-0812">Transmembrane</keyword>
<organism evidence="2 3">
    <name type="scientific">Manihot esculenta</name>
    <name type="common">Cassava</name>
    <name type="synonym">Jatropha manihot</name>
    <dbReference type="NCBI Taxonomy" id="3983"/>
    <lineage>
        <taxon>Eukaryota</taxon>
        <taxon>Viridiplantae</taxon>
        <taxon>Streptophyta</taxon>
        <taxon>Embryophyta</taxon>
        <taxon>Tracheophyta</taxon>
        <taxon>Spermatophyta</taxon>
        <taxon>Magnoliopsida</taxon>
        <taxon>eudicotyledons</taxon>
        <taxon>Gunneridae</taxon>
        <taxon>Pentapetalae</taxon>
        <taxon>rosids</taxon>
        <taxon>fabids</taxon>
        <taxon>Malpighiales</taxon>
        <taxon>Euphorbiaceae</taxon>
        <taxon>Crotonoideae</taxon>
        <taxon>Manihoteae</taxon>
        <taxon>Manihot</taxon>
    </lineage>
</organism>
<gene>
    <name evidence="2" type="ORF">MANES_16G071400v8</name>
</gene>
<dbReference type="AlphaFoldDB" id="A0A2C9U9Q3"/>
<keyword evidence="1" id="KW-0472">Membrane</keyword>
<sequence>MFPNMDLILLALLYCSFISCALLLAIFVTFNGLMLAFFITLFSIVVIDVNDAFSLFSLYFVTVKANFELGFVVILWVVIHEAIIVMLVLKPLCERMVSEIKVKATQFIKIVEDTLLLIKTERY</sequence>
<feature type="transmembrane region" description="Helical" evidence="1">
    <location>
        <begin position="69"/>
        <end position="89"/>
    </location>
</feature>
<evidence type="ECO:0000256" key="1">
    <source>
        <dbReference type="SAM" id="Phobius"/>
    </source>
</evidence>